<evidence type="ECO:0000313" key="1">
    <source>
        <dbReference type="EMBL" id="MBC9718897.1"/>
    </source>
</evidence>
<name>A0ABR7STS8_9ACTN</name>
<organism evidence="1 2">
    <name type="scientific">Streptomyces polyasparticus</name>
    <dbReference type="NCBI Taxonomy" id="2767826"/>
    <lineage>
        <taxon>Bacteria</taxon>
        <taxon>Bacillati</taxon>
        <taxon>Actinomycetota</taxon>
        <taxon>Actinomycetes</taxon>
        <taxon>Kitasatosporales</taxon>
        <taxon>Streptomycetaceae</taxon>
        <taxon>Streptomyces</taxon>
    </lineage>
</organism>
<gene>
    <name evidence="1" type="ORF">H9Y04_40855</name>
</gene>
<comment type="caution">
    <text evidence="1">The sequence shown here is derived from an EMBL/GenBank/DDBJ whole genome shotgun (WGS) entry which is preliminary data.</text>
</comment>
<dbReference type="Pfam" id="PF19691">
    <property type="entry name" value="DUF6192"/>
    <property type="match status" value="1"/>
</dbReference>
<protein>
    <submittedName>
        <fullName evidence="1">RacO protein</fullName>
    </submittedName>
</protein>
<evidence type="ECO:0000313" key="2">
    <source>
        <dbReference type="Proteomes" id="UP000642284"/>
    </source>
</evidence>
<dbReference type="EMBL" id="JACTVJ010000030">
    <property type="protein sequence ID" value="MBC9718897.1"/>
    <property type="molecule type" value="Genomic_DNA"/>
</dbReference>
<dbReference type="InterPro" id="IPR045683">
    <property type="entry name" value="DUF6192"/>
</dbReference>
<accession>A0ABR7STS8</accession>
<sequence length="300" mass="33938">MVGSVSVDQYEQIVARLRDAVEKLPKSQFIIGDGALEVCPMQDHGGRSVGDDLFGVSAWLRRLSEDINVPYNTLRSYRWVASRWPEQQRCPGVAFSIHQTLAAISDDEERWKAIKTPPLDERTGMRRWTPETSRQRVGYHGPGPETAQEKIEAVHDLVADEQVATQVATDLLRRPSVAFKAMRDDTARHQVNHAQVEQARQLREMNEAELTGEPEPFAPAVRRINHALEFLDLVAACQRFVAATGRIVPSLRERPFSDDERDTVHRNVDRVRATCEWILTAVDTGQVDVDEELAKLLRGE</sequence>
<keyword evidence="2" id="KW-1185">Reference proteome</keyword>
<reference evidence="1 2" key="1">
    <citation type="submission" date="2020-08" db="EMBL/GenBank/DDBJ databases">
        <title>Genemic of Streptomyces polyaspartic.</title>
        <authorList>
            <person name="Liu W."/>
        </authorList>
    </citation>
    <scope>NUCLEOTIDE SEQUENCE [LARGE SCALE GENOMIC DNA]</scope>
    <source>
        <strain evidence="1 2">TRM66268-LWL</strain>
    </source>
</reference>
<dbReference type="Proteomes" id="UP000642284">
    <property type="component" value="Unassembled WGS sequence"/>
</dbReference>
<proteinExistence type="predicted"/>